<proteinExistence type="predicted"/>
<dbReference type="InterPro" id="IPR018530">
    <property type="entry name" value="SiaC"/>
</dbReference>
<accession>A0A7W5BXW7</accession>
<sequence length="129" mass="14746">MSHDLNLPGSPSTPAIQSDWQSGRLAMQGDSYPENSYELFSQVIDWVEAFLERESRSLTLVLELVYLNTSSVKAMMDIFDLLEDTYQGGREVAVEWRYDPRNERIAELAEEFKEDCSYPFAILPLEVGS</sequence>
<dbReference type="EMBL" id="JACHXM010000008">
    <property type="protein sequence ID" value="MBB3141176.1"/>
    <property type="molecule type" value="Genomic_DNA"/>
</dbReference>
<keyword evidence="3" id="KW-1185">Reference proteome</keyword>
<dbReference type="RefSeq" id="WP_183387560.1">
    <property type="nucleotide sequence ID" value="NZ_JACHXM010000008.1"/>
</dbReference>
<evidence type="ECO:0000313" key="3">
    <source>
        <dbReference type="Proteomes" id="UP000525987"/>
    </source>
</evidence>
<comment type="caution">
    <text evidence="2">The sequence shown here is derived from an EMBL/GenBank/DDBJ whole genome shotgun (WGS) entry which is preliminary data.</text>
</comment>
<gene>
    <name evidence="2" type="ORF">FHR96_002053</name>
</gene>
<name>A0A7W5BXW7_9GAMM</name>
<dbReference type="Pfam" id="PF09345">
    <property type="entry name" value="SiaC"/>
    <property type="match status" value="1"/>
</dbReference>
<evidence type="ECO:0000259" key="1">
    <source>
        <dbReference type="Pfam" id="PF09345"/>
    </source>
</evidence>
<protein>
    <recommendedName>
        <fullName evidence="1">SiaC family regulatory phosphoprotein domain-containing protein</fullName>
    </recommendedName>
</protein>
<evidence type="ECO:0000313" key="2">
    <source>
        <dbReference type="EMBL" id="MBB3141176.1"/>
    </source>
</evidence>
<reference evidence="2 3" key="1">
    <citation type="submission" date="2020-08" db="EMBL/GenBank/DDBJ databases">
        <title>Genomic Encyclopedia of Type Strains, Phase III (KMG-III): the genomes of soil and plant-associated and newly described type strains.</title>
        <authorList>
            <person name="Whitman W."/>
        </authorList>
    </citation>
    <scope>NUCLEOTIDE SEQUENCE [LARGE SCALE GENOMIC DNA]</scope>
    <source>
        <strain evidence="2 3">CECT 5995</strain>
    </source>
</reference>
<feature type="domain" description="SiaC family regulatory phosphoprotein" evidence="1">
    <location>
        <begin position="9"/>
        <end position="124"/>
    </location>
</feature>
<dbReference type="Proteomes" id="UP000525987">
    <property type="component" value="Unassembled WGS sequence"/>
</dbReference>
<organism evidence="2 3">
    <name type="scientific">Halomonas organivorans</name>
    <dbReference type="NCBI Taxonomy" id="257772"/>
    <lineage>
        <taxon>Bacteria</taxon>
        <taxon>Pseudomonadati</taxon>
        <taxon>Pseudomonadota</taxon>
        <taxon>Gammaproteobacteria</taxon>
        <taxon>Oceanospirillales</taxon>
        <taxon>Halomonadaceae</taxon>
        <taxon>Halomonas</taxon>
    </lineage>
</organism>
<dbReference type="AlphaFoldDB" id="A0A7W5BXW7"/>
<dbReference type="NCBIfam" id="NF038265">
    <property type="entry name" value="phos_prot_SiaC"/>
    <property type="match status" value="1"/>
</dbReference>